<proteinExistence type="predicted"/>
<dbReference type="EMBL" id="CP003360">
    <property type="protein sequence ID" value="AFM24671.1"/>
    <property type="molecule type" value="Genomic_DNA"/>
</dbReference>
<evidence type="ECO:0000313" key="1">
    <source>
        <dbReference type="EMBL" id="AFM24671.1"/>
    </source>
</evidence>
<evidence type="ECO:0000313" key="2">
    <source>
        <dbReference type="Proteomes" id="UP000006055"/>
    </source>
</evidence>
<dbReference type="OrthoDB" id="280278at2"/>
<dbReference type="eggNOG" id="COG1433">
    <property type="taxonomic scope" value="Bacteria"/>
</dbReference>
<organism evidence="1 2">
    <name type="scientific">Desulfomonile tiedjei (strain ATCC 49306 / DSM 6799 / DCB-1)</name>
    <dbReference type="NCBI Taxonomy" id="706587"/>
    <lineage>
        <taxon>Bacteria</taxon>
        <taxon>Pseudomonadati</taxon>
        <taxon>Thermodesulfobacteriota</taxon>
        <taxon>Desulfomonilia</taxon>
        <taxon>Desulfomonilales</taxon>
        <taxon>Desulfomonilaceae</taxon>
        <taxon>Desulfomonile</taxon>
    </lineage>
</organism>
<name>I4C530_DESTA</name>
<dbReference type="KEGG" id="dti:Desti_1966"/>
<dbReference type="STRING" id="706587.Desti_1966"/>
<gene>
    <name evidence="1" type="ordered locus">Desti_1966</name>
</gene>
<evidence type="ECO:0008006" key="3">
    <source>
        <dbReference type="Google" id="ProtNLM"/>
    </source>
</evidence>
<dbReference type="SUPFAM" id="SSF53146">
    <property type="entry name" value="Nitrogenase accessory factor-like"/>
    <property type="match status" value="1"/>
</dbReference>
<accession>I4C530</accession>
<dbReference type="HOGENOM" id="CLU_126461_2_0_7"/>
<reference evidence="2" key="1">
    <citation type="submission" date="2012-06" db="EMBL/GenBank/DDBJ databases">
        <title>Complete sequence of chromosome of Desulfomonile tiedjei DSM 6799.</title>
        <authorList>
            <person name="Lucas S."/>
            <person name="Copeland A."/>
            <person name="Lapidus A."/>
            <person name="Glavina del Rio T."/>
            <person name="Dalin E."/>
            <person name="Tice H."/>
            <person name="Bruce D."/>
            <person name="Goodwin L."/>
            <person name="Pitluck S."/>
            <person name="Peters L."/>
            <person name="Ovchinnikova G."/>
            <person name="Zeytun A."/>
            <person name="Lu M."/>
            <person name="Kyrpides N."/>
            <person name="Mavromatis K."/>
            <person name="Ivanova N."/>
            <person name="Brettin T."/>
            <person name="Detter J.C."/>
            <person name="Han C."/>
            <person name="Larimer F."/>
            <person name="Land M."/>
            <person name="Hauser L."/>
            <person name="Markowitz V."/>
            <person name="Cheng J.-F."/>
            <person name="Hugenholtz P."/>
            <person name="Woyke T."/>
            <person name="Wu D."/>
            <person name="Spring S."/>
            <person name="Schroeder M."/>
            <person name="Brambilla E."/>
            <person name="Klenk H.-P."/>
            <person name="Eisen J.A."/>
        </authorList>
    </citation>
    <scope>NUCLEOTIDE SEQUENCE [LARGE SCALE GENOMIC DNA]</scope>
    <source>
        <strain evidence="2">ATCC 49306 / DSM 6799 / DCB-1</strain>
    </source>
</reference>
<dbReference type="AlphaFoldDB" id="I4C530"/>
<dbReference type="RefSeq" id="WP_014809815.1">
    <property type="nucleotide sequence ID" value="NC_018025.1"/>
</dbReference>
<dbReference type="Proteomes" id="UP000006055">
    <property type="component" value="Chromosome"/>
</dbReference>
<dbReference type="Gene3D" id="3.30.420.130">
    <property type="entry name" value="Dinitrogenase iron-molybdenum cofactor biosynthesis domain"/>
    <property type="match status" value="1"/>
</dbReference>
<dbReference type="InterPro" id="IPR036105">
    <property type="entry name" value="DiNase_FeMo-co_biosyn_sf"/>
</dbReference>
<sequence length="139" mass="15753">MRLAIPEHNGRVAPVFDCCQRILVYLDDSDFEAPLAEENWSALPRSLRSMHLKSMAVGIVICGGISCWMEDQIRRQGIQLVPWVAGEICEVLKAYKAGRVSDPCFLMPGRMKCCNRHGRRFGQLNPIHGKKERSDARIE</sequence>
<protein>
    <recommendedName>
        <fullName evidence="3">Dinitrogenase iron-molybdenum cofactor biosynthesis domain-containing protein</fullName>
    </recommendedName>
</protein>
<keyword evidence="2" id="KW-1185">Reference proteome</keyword>